<feature type="compositionally biased region" description="Polar residues" evidence="3">
    <location>
        <begin position="236"/>
        <end position="246"/>
    </location>
</feature>
<evidence type="ECO:0000259" key="4">
    <source>
        <dbReference type="PROSITE" id="PS50089"/>
    </source>
</evidence>
<feature type="region of interest" description="Disordered" evidence="3">
    <location>
        <begin position="137"/>
        <end position="183"/>
    </location>
</feature>
<name>A0A1E1KFG0_9HELO</name>
<feature type="compositionally biased region" description="Basic and acidic residues" evidence="3">
    <location>
        <begin position="201"/>
        <end position="211"/>
    </location>
</feature>
<dbReference type="InterPro" id="IPR013083">
    <property type="entry name" value="Znf_RING/FYVE/PHD"/>
</dbReference>
<keyword evidence="1" id="KW-0479">Metal-binding</keyword>
<proteinExistence type="predicted"/>
<dbReference type="EMBL" id="FJUX01000028">
    <property type="protein sequence ID" value="CZS96769.1"/>
    <property type="molecule type" value="Genomic_DNA"/>
</dbReference>
<dbReference type="PROSITE" id="PS50089">
    <property type="entry name" value="ZF_RING_2"/>
    <property type="match status" value="1"/>
</dbReference>
<keyword evidence="6" id="KW-1185">Reference proteome</keyword>
<keyword evidence="1" id="KW-0862">Zinc</keyword>
<reference evidence="6" key="1">
    <citation type="submission" date="2016-03" db="EMBL/GenBank/DDBJ databases">
        <authorList>
            <person name="Guldener U."/>
        </authorList>
    </citation>
    <scope>NUCLEOTIDE SEQUENCE [LARGE SCALE GENOMIC DNA]</scope>
    <source>
        <strain evidence="6">04CH-RAC-A.6.1</strain>
    </source>
</reference>
<dbReference type="SUPFAM" id="SSF57850">
    <property type="entry name" value="RING/U-box"/>
    <property type="match status" value="1"/>
</dbReference>
<keyword evidence="1" id="KW-0863">Zinc-finger</keyword>
<dbReference type="Pfam" id="PF13639">
    <property type="entry name" value="zf-RING_2"/>
    <property type="match status" value="1"/>
</dbReference>
<dbReference type="Gene3D" id="3.30.40.10">
    <property type="entry name" value="Zinc/RING finger domain, C3HC4 (zinc finger)"/>
    <property type="match status" value="1"/>
</dbReference>
<protein>
    <recommendedName>
        <fullName evidence="4">RING-type domain-containing protein</fullName>
    </recommendedName>
</protein>
<dbReference type="AlphaFoldDB" id="A0A1E1KFG0"/>
<evidence type="ECO:0000313" key="5">
    <source>
        <dbReference type="EMBL" id="CZS96769.1"/>
    </source>
</evidence>
<feature type="compositionally biased region" description="Low complexity" evidence="3">
    <location>
        <begin position="165"/>
        <end position="174"/>
    </location>
</feature>
<dbReference type="Proteomes" id="UP000178912">
    <property type="component" value="Unassembled WGS sequence"/>
</dbReference>
<dbReference type="OrthoDB" id="3562792at2759"/>
<sequence>MPPTFWDPRTLLDLHVYSPGFICTTPILPKKKRGQPQEPRRRCQQSMISHDCKSRADRALGVIAQMDVVTDGVGDGVKQALVGIAELTACPHSHNKPGKSKAREVGAAWVGEVEAWVVGRKRELRNERRMAEMLSDPALRVHGDRDARRGRQEPARDVDQIRYPSGQQQQDSSQPVVRDAQSHDPRVDAILAAAAAEVRHERQQVEARRVGDMLGPRQYRVQNPAAQPEVRREPNGQPSAPRNQALPQYPAQNLDPAADLIFEPVLRSRFGAHPNLVVLPVEGQIPDLVAARRMQAEYEAQIRALQERVRQLEVQRGPVEQHQPIPIPEAPAAPIHFHRYPVRQSESAAFRPGLFNIQPIPAPPAPHPLFRVRVPIPVPAQPEPYIPQRKAIEECFACYEVFEEGEDIIWCEKQCGQNIHRECFEKWNRLNNFAIRRCALCRAPWTEQP</sequence>
<feature type="coiled-coil region" evidence="2">
    <location>
        <begin position="288"/>
        <end position="315"/>
    </location>
</feature>
<evidence type="ECO:0000256" key="3">
    <source>
        <dbReference type="SAM" id="MobiDB-lite"/>
    </source>
</evidence>
<keyword evidence="2" id="KW-0175">Coiled coil</keyword>
<organism evidence="5 6">
    <name type="scientific">Rhynchosporium agropyri</name>
    <dbReference type="NCBI Taxonomy" id="914238"/>
    <lineage>
        <taxon>Eukaryota</taxon>
        <taxon>Fungi</taxon>
        <taxon>Dikarya</taxon>
        <taxon>Ascomycota</taxon>
        <taxon>Pezizomycotina</taxon>
        <taxon>Leotiomycetes</taxon>
        <taxon>Helotiales</taxon>
        <taxon>Ploettnerulaceae</taxon>
        <taxon>Rhynchosporium</taxon>
    </lineage>
</organism>
<accession>A0A1E1KFG0</accession>
<dbReference type="InterPro" id="IPR001841">
    <property type="entry name" value="Znf_RING"/>
</dbReference>
<evidence type="ECO:0000313" key="6">
    <source>
        <dbReference type="Proteomes" id="UP000178912"/>
    </source>
</evidence>
<feature type="compositionally biased region" description="Basic and acidic residues" evidence="3">
    <location>
        <begin position="139"/>
        <end position="160"/>
    </location>
</feature>
<feature type="region of interest" description="Disordered" evidence="3">
    <location>
        <begin position="201"/>
        <end position="249"/>
    </location>
</feature>
<gene>
    <name evidence="5" type="ORF">RAG0_05966</name>
</gene>
<evidence type="ECO:0000256" key="2">
    <source>
        <dbReference type="SAM" id="Coils"/>
    </source>
</evidence>
<dbReference type="GO" id="GO:0008270">
    <property type="term" value="F:zinc ion binding"/>
    <property type="evidence" value="ECO:0007669"/>
    <property type="project" value="UniProtKB-KW"/>
</dbReference>
<evidence type="ECO:0000256" key="1">
    <source>
        <dbReference type="PROSITE-ProRule" id="PRU00175"/>
    </source>
</evidence>
<feature type="domain" description="RING-type" evidence="4">
    <location>
        <begin position="395"/>
        <end position="442"/>
    </location>
</feature>